<organism evidence="2 3">
    <name type="scientific">Marasmius tenuissimus</name>
    <dbReference type="NCBI Taxonomy" id="585030"/>
    <lineage>
        <taxon>Eukaryota</taxon>
        <taxon>Fungi</taxon>
        <taxon>Dikarya</taxon>
        <taxon>Basidiomycota</taxon>
        <taxon>Agaricomycotina</taxon>
        <taxon>Agaricomycetes</taxon>
        <taxon>Agaricomycetidae</taxon>
        <taxon>Agaricales</taxon>
        <taxon>Marasmiineae</taxon>
        <taxon>Marasmiaceae</taxon>
        <taxon>Marasmius</taxon>
    </lineage>
</organism>
<feature type="compositionally biased region" description="Basic residues" evidence="1">
    <location>
        <begin position="159"/>
        <end position="168"/>
    </location>
</feature>
<name>A0ABR2ZCU6_9AGAR</name>
<feature type="compositionally biased region" description="Polar residues" evidence="1">
    <location>
        <begin position="350"/>
        <end position="370"/>
    </location>
</feature>
<feature type="compositionally biased region" description="Polar residues" evidence="1">
    <location>
        <begin position="330"/>
        <end position="340"/>
    </location>
</feature>
<gene>
    <name evidence="2" type="ORF">AAF712_014162</name>
</gene>
<reference evidence="2 3" key="1">
    <citation type="submission" date="2024-05" db="EMBL/GenBank/DDBJ databases">
        <title>A draft genome resource for the thread blight pathogen Marasmius tenuissimus strain MS-2.</title>
        <authorList>
            <person name="Yulfo-Soto G.E."/>
            <person name="Baruah I.K."/>
            <person name="Amoako-Attah I."/>
            <person name="Bukari Y."/>
            <person name="Meinhardt L.W."/>
            <person name="Bailey B.A."/>
            <person name="Cohen S.P."/>
        </authorList>
    </citation>
    <scope>NUCLEOTIDE SEQUENCE [LARGE SCALE GENOMIC DNA]</scope>
    <source>
        <strain evidence="2 3">MS-2</strain>
    </source>
</reference>
<keyword evidence="3" id="KW-1185">Reference proteome</keyword>
<evidence type="ECO:0000256" key="1">
    <source>
        <dbReference type="SAM" id="MobiDB-lite"/>
    </source>
</evidence>
<feature type="compositionally biased region" description="Polar residues" evidence="1">
    <location>
        <begin position="579"/>
        <end position="589"/>
    </location>
</feature>
<accession>A0ABR2ZCU6</accession>
<feature type="compositionally biased region" description="Low complexity" evidence="1">
    <location>
        <begin position="239"/>
        <end position="259"/>
    </location>
</feature>
<feature type="compositionally biased region" description="Polar residues" evidence="1">
    <location>
        <begin position="392"/>
        <end position="413"/>
    </location>
</feature>
<feature type="compositionally biased region" description="Acidic residues" evidence="1">
    <location>
        <begin position="467"/>
        <end position="478"/>
    </location>
</feature>
<dbReference type="Proteomes" id="UP001437256">
    <property type="component" value="Unassembled WGS sequence"/>
</dbReference>
<evidence type="ECO:0000313" key="2">
    <source>
        <dbReference type="EMBL" id="KAL0059138.1"/>
    </source>
</evidence>
<evidence type="ECO:0000313" key="3">
    <source>
        <dbReference type="Proteomes" id="UP001437256"/>
    </source>
</evidence>
<protein>
    <submittedName>
        <fullName evidence="2">Uncharacterized protein</fullName>
    </submittedName>
</protein>
<dbReference type="EMBL" id="JBBXMP010000247">
    <property type="protein sequence ID" value="KAL0059138.1"/>
    <property type="molecule type" value="Genomic_DNA"/>
</dbReference>
<feature type="compositionally biased region" description="Polar residues" evidence="1">
    <location>
        <begin position="288"/>
        <end position="312"/>
    </location>
</feature>
<feature type="region of interest" description="Disordered" evidence="1">
    <location>
        <begin position="566"/>
        <end position="589"/>
    </location>
</feature>
<feature type="compositionally biased region" description="Basic and acidic residues" evidence="1">
    <location>
        <begin position="118"/>
        <end position="130"/>
    </location>
</feature>
<comment type="caution">
    <text evidence="2">The sequence shown here is derived from an EMBL/GenBank/DDBJ whole genome shotgun (WGS) entry which is preliminary data.</text>
</comment>
<feature type="compositionally biased region" description="Acidic residues" evidence="1">
    <location>
        <begin position="185"/>
        <end position="196"/>
    </location>
</feature>
<feature type="region of interest" description="Disordered" evidence="1">
    <location>
        <begin position="82"/>
        <end position="486"/>
    </location>
</feature>
<sequence length="728" mass="79444">MASASPDIKDIVKKYATPGNRRWTLIHELKHQAKVLEKAEADVLTQTGTRRENSKAMLVERKAHVEVLRAELERIEVDARARWAEEARSDTVQSGSEKPEREGSDEFGSDLSELPVTDEERGWQQNDRRQVPKQISKVVTEKKKRAKQQNGKDVEKSGGLKRSRRLAKKQPESDPAEILVGNTGNDEEGSEREEQPEASNPLAECEGTSQSVGALPSEESEPAGMKDVGDGSNPHSKNSTSLVSPTSSRSRSDVVPSTTNSESENPISAPTVPISAPTDPISAPTDPSPSENKTPPASSKSHGSICGASSQDENTEPTAKVAEEPRETHNVVTSTTSQNGDPAPIAPSLSDASTAITSSLSVNPVQTSKVAQMPADTATLGSKDNADDLVQDSASKSQGALRQPQTREGSTFGNAGEDAGKPKTKVKKDNNSSKKRRRGHSTTGEGGETSNVSKKKRVSKTQKQDESEGDESEEENEEVERGKQKVWRMEEKTAEAVEKYLNDPRPANRLATKHRTHIREAAKNCPGAGKACWDLSRDILVTKTSLLKCVYHQTIDKSCRKWDESQQGEMTGTPYAPTDPTQTASLSPSEQEIRAAGGVVYAKQRRRFAPSGAEICDCGCLLEDAIWGLWLWKSGKISYEGRSEGYDQPPTPRTRGFAITLMKEIGIKLDDLWTHELEGGRYRERSERELLQKRAMAIGRMLLDRGGAASLVGLEDTLSFDDLLKVES</sequence>
<proteinExistence type="predicted"/>